<dbReference type="OrthoDB" id="7824563at2"/>
<evidence type="ECO:0000256" key="1">
    <source>
        <dbReference type="SAM" id="MobiDB-lite"/>
    </source>
</evidence>
<dbReference type="EMBL" id="FQZZ01000001">
    <property type="protein sequence ID" value="SHJ63367.1"/>
    <property type="molecule type" value="Genomic_DNA"/>
</dbReference>
<dbReference type="RefSeq" id="WP_149786272.1">
    <property type="nucleotide sequence ID" value="NZ_FNIO01000001.1"/>
</dbReference>
<dbReference type="Proteomes" id="UP000324252">
    <property type="component" value="Unassembled WGS sequence"/>
</dbReference>
<proteinExistence type="predicted"/>
<dbReference type="InterPro" id="IPR001543">
    <property type="entry name" value="FliN-like_C"/>
</dbReference>
<feature type="region of interest" description="Disordered" evidence="1">
    <location>
        <begin position="287"/>
        <end position="353"/>
    </location>
</feature>
<dbReference type="Pfam" id="PF01052">
    <property type="entry name" value="FliMN_C"/>
    <property type="match status" value="1"/>
</dbReference>
<evidence type="ECO:0000313" key="3">
    <source>
        <dbReference type="EMBL" id="SHJ63367.1"/>
    </source>
</evidence>
<protein>
    <submittedName>
        <fullName evidence="3">Flagellar motor switch protein FliM</fullName>
    </submittedName>
</protein>
<feature type="compositionally biased region" description="Low complexity" evidence="1">
    <location>
        <begin position="335"/>
        <end position="353"/>
    </location>
</feature>
<sequence length="353" mass="35951">MDKPGEQTVLRRKARAARAAHEARAMSPERALRLALERWAGGELGVMLSVTGVETRTELAGTLAADLPDPALILLLDGPGDVPGALVLDPQLSAALVEAQTMGRVSPRPAPPRAPTRTDAAMAAPMVAGVFARLADMPAEAGQWVQGYRYGAMVEDARALSLALGTGDYRVMRLGCDLGPDRAGELVLALPAPRPSADPDAAGDAEPGAAARPALRDSLLAAPARLDAVLCRVSVPLSQMHGLRPGEVLALPAGVLNAARLEAVPGRAVARATLGQIRGQRALRLHGTGQGAVTPGGEGMGEATARPPVPDTPVAPPVPARIDPAAGLPDLSEFGPPEDAAGDDPPAAGAVPG</sequence>
<feature type="compositionally biased region" description="Gly residues" evidence="1">
    <location>
        <begin position="288"/>
        <end position="300"/>
    </location>
</feature>
<reference evidence="3 4" key="1">
    <citation type="submission" date="2016-11" db="EMBL/GenBank/DDBJ databases">
        <authorList>
            <person name="Varghese N."/>
            <person name="Submissions S."/>
        </authorList>
    </citation>
    <scope>NUCLEOTIDE SEQUENCE [LARGE SCALE GENOMIC DNA]</scope>
    <source>
        <strain evidence="3 4">DSM 29620</strain>
    </source>
</reference>
<accession>A0A1H0AXE5</accession>
<dbReference type="AlphaFoldDB" id="A0A1H0AXE5"/>
<keyword evidence="3" id="KW-0282">Flagellum</keyword>
<organism evidence="3 4">
    <name type="scientific">Lutimaribacter pacificus</name>
    <dbReference type="NCBI Taxonomy" id="391948"/>
    <lineage>
        <taxon>Bacteria</taxon>
        <taxon>Pseudomonadati</taxon>
        <taxon>Pseudomonadota</taxon>
        <taxon>Alphaproteobacteria</taxon>
        <taxon>Rhodobacterales</taxon>
        <taxon>Roseobacteraceae</taxon>
        <taxon>Lutimaribacter</taxon>
    </lineage>
</organism>
<evidence type="ECO:0000313" key="4">
    <source>
        <dbReference type="Proteomes" id="UP000324252"/>
    </source>
</evidence>
<name>A0A1H0AXE5_9RHOB</name>
<keyword evidence="4" id="KW-1185">Reference proteome</keyword>
<dbReference type="SUPFAM" id="SSF101801">
    <property type="entry name" value="Surface presentation of antigens (SPOA)"/>
    <property type="match status" value="1"/>
</dbReference>
<dbReference type="InterPro" id="IPR036429">
    <property type="entry name" value="SpoA-like_sf"/>
</dbReference>
<keyword evidence="3" id="KW-0966">Cell projection</keyword>
<gene>
    <name evidence="3" type="ORF">SAMN05444142_101869</name>
</gene>
<keyword evidence="3" id="KW-0969">Cilium</keyword>
<feature type="domain" description="Flagellar motor switch protein FliN-like C-terminal" evidence="2">
    <location>
        <begin position="218"/>
        <end position="286"/>
    </location>
</feature>
<evidence type="ECO:0000259" key="2">
    <source>
        <dbReference type="Pfam" id="PF01052"/>
    </source>
</evidence>
<feature type="compositionally biased region" description="Pro residues" evidence="1">
    <location>
        <begin position="307"/>
        <end position="319"/>
    </location>
</feature>
<dbReference type="Gene3D" id="2.30.330.10">
    <property type="entry name" value="SpoA-like"/>
    <property type="match status" value="1"/>
</dbReference>